<evidence type="ECO:0000256" key="7">
    <source>
        <dbReference type="ARBA" id="ARBA00023136"/>
    </source>
</evidence>
<keyword evidence="4" id="KW-0762">Sugar transport</keyword>
<name>A0ABM1T700_LIMPO</name>
<feature type="transmembrane region" description="Helical" evidence="10">
    <location>
        <begin position="127"/>
        <end position="149"/>
    </location>
</feature>
<keyword evidence="7 10" id="KW-0472">Membrane</keyword>
<dbReference type="Gene3D" id="1.20.1250.20">
    <property type="entry name" value="MFS general substrate transporter like domains"/>
    <property type="match status" value="2"/>
</dbReference>
<accession>A0ABM1T700</accession>
<dbReference type="PROSITE" id="PS50850">
    <property type="entry name" value="MFS"/>
    <property type="match status" value="1"/>
</dbReference>
<evidence type="ECO:0000256" key="3">
    <source>
        <dbReference type="ARBA" id="ARBA00022448"/>
    </source>
</evidence>
<evidence type="ECO:0000256" key="8">
    <source>
        <dbReference type="ARBA" id="ARBA00041091"/>
    </source>
</evidence>
<keyword evidence="5 10" id="KW-0812">Transmembrane</keyword>
<feature type="domain" description="Major facilitator superfamily (MFS) profile" evidence="11">
    <location>
        <begin position="36"/>
        <end position="385"/>
    </location>
</feature>
<dbReference type="PIRSF" id="PIRSF002808">
    <property type="entry name" value="Hexose_phosphate_transp"/>
    <property type="match status" value="1"/>
</dbReference>
<evidence type="ECO:0000256" key="2">
    <source>
        <dbReference type="ARBA" id="ARBA00009598"/>
    </source>
</evidence>
<dbReference type="PANTHER" id="PTHR43184:SF12">
    <property type="entry name" value="SUGAR PHOSPHATE EXCHANGER 3"/>
    <property type="match status" value="1"/>
</dbReference>
<feature type="transmembrane region" description="Helical" evidence="10">
    <location>
        <begin position="191"/>
        <end position="214"/>
    </location>
</feature>
<dbReference type="SUPFAM" id="SSF103473">
    <property type="entry name" value="MFS general substrate transporter"/>
    <property type="match status" value="1"/>
</dbReference>
<dbReference type="InterPro" id="IPR011701">
    <property type="entry name" value="MFS"/>
</dbReference>
<evidence type="ECO:0000256" key="6">
    <source>
        <dbReference type="ARBA" id="ARBA00022989"/>
    </source>
</evidence>
<keyword evidence="6 10" id="KW-1133">Transmembrane helix</keyword>
<keyword evidence="12" id="KW-1185">Reference proteome</keyword>
<dbReference type="InterPro" id="IPR036259">
    <property type="entry name" value="MFS_trans_sf"/>
</dbReference>
<reference evidence="13" key="1">
    <citation type="submission" date="2025-08" db="UniProtKB">
        <authorList>
            <consortium name="RefSeq"/>
        </authorList>
    </citation>
    <scope>IDENTIFICATION</scope>
    <source>
        <tissue evidence="13">Muscle</tissue>
    </source>
</reference>
<evidence type="ECO:0000256" key="5">
    <source>
        <dbReference type="ARBA" id="ARBA00022692"/>
    </source>
</evidence>
<evidence type="ECO:0000256" key="1">
    <source>
        <dbReference type="ARBA" id="ARBA00004141"/>
    </source>
</evidence>
<evidence type="ECO:0000259" key="11">
    <source>
        <dbReference type="PROSITE" id="PS50850"/>
    </source>
</evidence>
<comment type="similarity">
    <text evidence="2">Belongs to the major facilitator superfamily. Organophosphate:Pi antiporter (OPA) (TC 2.A.1.4) family.</text>
</comment>
<evidence type="ECO:0000313" key="13">
    <source>
        <dbReference type="RefSeq" id="XP_022251656.1"/>
    </source>
</evidence>
<sequence>MAKFRGSSANLLTSHSRELGSQVKKCSSWTHYHFSAFFITFFSYAIFHATRKTFSNLKTTIQAEWTPFNRTYPDFYDFQQWNKRHLFEDNYDASFFLGTLDTVFMVSYSMGLFVSGALGDRFDLRKVLAVGMWLSAIMTFLFGTVSGWLHIYNYYWYVVFWMLGGLAQSSGWPCVIAIIGNWFGKSSRGLVTGLWGASPSVGNIIGAYTVASVLHFGFEYAFLVPASLMFSCGVVVYFSIIPSSRDVGLPETCDDKSDKEPLLGTSLVVSDTVSSDSKESLSRPDAVSFSYAVFIPGVIPYSLSYACLKMVNYSFFFWLPYYLQSKYGWSEAVADRLSVWYDMGGIVGSCISFKPGQNWSSFTYNGDYVTSFSSITLPLQSFRSR</sequence>
<dbReference type="RefSeq" id="XP_022251656.1">
    <property type="nucleotide sequence ID" value="XM_022395948.1"/>
</dbReference>
<evidence type="ECO:0000256" key="10">
    <source>
        <dbReference type="SAM" id="Phobius"/>
    </source>
</evidence>
<dbReference type="Pfam" id="PF07690">
    <property type="entry name" value="MFS_1"/>
    <property type="match status" value="1"/>
</dbReference>
<protein>
    <recommendedName>
        <fullName evidence="8">Sugar phosphate exchanger 3</fullName>
    </recommendedName>
    <alternativeName>
        <fullName evidence="9">Solute carrier family 37 member 3</fullName>
    </alternativeName>
</protein>
<keyword evidence="3" id="KW-0813">Transport</keyword>
<feature type="transmembrane region" description="Helical" evidence="10">
    <location>
        <begin position="93"/>
        <end position="115"/>
    </location>
</feature>
<proteinExistence type="inferred from homology"/>
<dbReference type="Proteomes" id="UP000694941">
    <property type="component" value="Unplaced"/>
</dbReference>
<comment type="subcellular location">
    <subcellularLocation>
        <location evidence="1">Membrane</location>
        <topology evidence="1">Multi-pass membrane protein</topology>
    </subcellularLocation>
</comment>
<dbReference type="InterPro" id="IPR000849">
    <property type="entry name" value="Sugar_P_transporter"/>
</dbReference>
<dbReference type="GeneID" id="106467760"/>
<dbReference type="PANTHER" id="PTHR43184">
    <property type="entry name" value="MAJOR FACILITATOR SUPERFAMILY TRANSPORTER 16, ISOFORM B"/>
    <property type="match status" value="1"/>
</dbReference>
<gene>
    <name evidence="13" type="primary">LOC106467760</name>
</gene>
<evidence type="ECO:0000256" key="9">
    <source>
        <dbReference type="ARBA" id="ARBA00042039"/>
    </source>
</evidence>
<evidence type="ECO:0000256" key="4">
    <source>
        <dbReference type="ARBA" id="ARBA00022597"/>
    </source>
</evidence>
<feature type="transmembrane region" description="Helical" evidence="10">
    <location>
        <begin position="220"/>
        <end position="240"/>
    </location>
</feature>
<feature type="transmembrane region" description="Helical" evidence="10">
    <location>
        <begin position="29"/>
        <end position="47"/>
    </location>
</feature>
<dbReference type="InterPro" id="IPR020846">
    <property type="entry name" value="MFS_dom"/>
</dbReference>
<organism evidence="12 13">
    <name type="scientific">Limulus polyphemus</name>
    <name type="common">Atlantic horseshoe crab</name>
    <dbReference type="NCBI Taxonomy" id="6850"/>
    <lineage>
        <taxon>Eukaryota</taxon>
        <taxon>Metazoa</taxon>
        <taxon>Ecdysozoa</taxon>
        <taxon>Arthropoda</taxon>
        <taxon>Chelicerata</taxon>
        <taxon>Merostomata</taxon>
        <taxon>Xiphosura</taxon>
        <taxon>Limulidae</taxon>
        <taxon>Limulus</taxon>
    </lineage>
</organism>
<evidence type="ECO:0000313" key="12">
    <source>
        <dbReference type="Proteomes" id="UP000694941"/>
    </source>
</evidence>
<feature type="transmembrane region" description="Helical" evidence="10">
    <location>
        <begin position="155"/>
        <end position="179"/>
    </location>
</feature>